<dbReference type="PROSITE" id="PS50853">
    <property type="entry name" value="FN3"/>
    <property type="match status" value="1"/>
</dbReference>
<name>A0A4Q7LWB6_9BURK</name>
<feature type="signal peptide" evidence="2">
    <location>
        <begin position="1"/>
        <end position="23"/>
    </location>
</feature>
<evidence type="ECO:0000313" key="5">
    <source>
        <dbReference type="Proteomes" id="UP000293433"/>
    </source>
</evidence>
<dbReference type="PANTHER" id="PTHR46708">
    <property type="entry name" value="TENASCIN"/>
    <property type="match status" value="1"/>
</dbReference>
<dbReference type="RefSeq" id="WP_130480226.1">
    <property type="nucleotide sequence ID" value="NZ_SGWV01000007.1"/>
</dbReference>
<accession>A0A4Q7LWB6</accession>
<proteinExistence type="predicted"/>
<dbReference type="InterPro" id="IPR036116">
    <property type="entry name" value="FN3_sf"/>
</dbReference>
<sequence length="875" mass="90469">MQRKLIAALVAGALEIYAGSVAAQTVSCAAAANPAAPSAQFFTVGALNPVTGYGEYVKDSNGLALQICKDPGMCFFDPQVPGNLQSEQTGTGGESFFWLADSITLDAVTGFELRFVMAAEATYTVEEPTPGEQLTFTRFRIRMNTDQPGRYRIHHPWGTHEVEVQVIDAAGWEINETFDIAFRPGQTDACGKVGPWLQWTDTGDAGLLPGERPASDLPPGFIGDGGTPHTVKGADRNHVMIEAVGLLDETPVNFAVDAAGLPTNTIFNPLFVVQGQKWDGDTQAILASDRITYRRDAGTNQTRVDAFAVSGVDSTVTVKDVTTTAAQGTGITSAVTLDKDAGVFSTAQGIGAKAPGAANLPLGLELVANGVNANGSAGQTTRLVRGLKDSVVISQADYDPVAGTLTVRATSSDAAVAPSALIIDETATAAIGTPISTRVPPASVTVQSPAGGSDTAQVRVVDQTVLQAPTGATATVQGNAVLVTWTDASNEIEYRLQRFVNGETTGTTLAAAIGTNVVEYADTGVTDDMSYAYKVVSVRGAETAESTLSNAVATPVIAPVMTSVVPQAANPTTALVVRWTRASTNLRAYNIYRSDANGQNEVLAGTRNAGAALQFADTGLSPDTTYTYRVEVVAQNGANQSATMSGKTRAAEVTLTAPSDLRIAAGAAANSVALAWTDAANGETGYRIGRQRLALNAANTLANSGALANRTVNTPNLSAYNATTAHTGTNLAAGLAAPGIYDYIVTPMNGAAAGAVSATVRYYNGAVPVPRAVRVAQTGPMTFTVAAGAANAGVTSYEVQYCLGTINTCTATSSNWEAYPNAGRTQVGTTVSVPTTSLPAGRGNVRFRVRSLTVDNIGGSSLWAMSSSAPVITRP</sequence>
<evidence type="ECO:0000256" key="2">
    <source>
        <dbReference type="SAM" id="SignalP"/>
    </source>
</evidence>
<dbReference type="Pfam" id="PF00041">
    <property type="entry name" value="fn3"/>
    <property type="match status" value="1"/>
</dbReference>
<keyword evidence="1" id="KW-0677">Repeat</keyword>
<evidence type="ECO:0000256" key="1">
    <source>
        <dbReference type="ARBA" id="ARBA00022737"/>
    </source>
</evidence>
<dbReference type="AlphaFoldDB" id="A0A4Q7LWB6"/>
<gene>
    <name evidence="4" type="ORF">EV685_0306</name>
</gene>
<dbReference type="OrthoDB" id="9805159at2"/>
<keyword evidence="5" id="KW-1185">Reference proteome</keyword>
<dbReference type="CDD" id="cd00063">
    <property type="entry name" value="FN3"/>
    <property type="match status" value="1"/>
</dbReference>
<dbReference type="Gene3D" id="2.60.40.10">
    <property type="entry name" value="Immunoglobulins"/>
    <property type="match status" value="3"/>
</dbReference>
<keyword evidence="2" id="KW-0732">Signal</keyword>
<dbReference type="EMBL" id="SGWV01000007">
    <property type="protein sequence ID" value="RZS58029.1"/>
    <property type="molecule type" value="Genomic_DNA"/>
</dbReference>
<dbReference type="InterPro" id="IPR003961">
    <property type="entry name" value="FN3_dom"/>
</dbReference>
<evidence type="ECO:0000313" key="4">
    <source>
        <dbReference type="EMBL" id="RZS58029.1"/>
    </source>
</evidence>
<comment type="caution">
    <text evidence="4">The sequence shown here is derived from an EMBL/GenBank/DDBJ whole genome shotgun (WGS) entry which is preliminary data.</text>
</comment>
<dbReference type="InterPro" id="IPR050991">
    <property type="entry name" value="ECM_Regulatory_Proteins"/>
</dbReference>
<organism evidence="4 5">
    <name type="scientific">Sphaerotilus mobilis</name>
    <dbReference type="NCBI Taxonomy" id="47994"/>
    <lineage>
        <taxon>Bacteria</taxon>
        <taxon>Pseudomonadati</taxon>
        <taxon>Pseudomonadota</taxon>
        <taxon>Betaproteobacteria</taxon>
        <taxon>Burkholderiales</taxon>
        <taxon>Sphaerotilaceae</taxon>
        <taxon>Sphaerotilus</taxon>
    </lineage>
</organism>
<feature type="domain" description="Fibronectin type-III" evidence="3">
    <location>
        <begin position="560"/>
        <end position="659"/>
    </location>
</feature>
<evidence type="ECO:0000259" key="3">
    <source>
        <dbReference type="PROSITE" id="PS50853"/>
    </source>
</evidence>
<dbReference type="InterPro" id="IPR013783">
    <property type="entry name" value="Ig-like_fold"/>
</dbReference>
<feature type="chain" id="PRO_5020942876" description="Fibronectin type-III domain-containing protein" evidence="2">
    <location>
        <begin position="24"/>
        <end position="875"/>
    </location>
</feature>
<reference evidence="4 5" key="1">
    <citation type="submission" date="2019-02" db="EMBL/GenBank/DDBJ databases">
        <title>Genomic Encyclopedia of Type Strains, Phase IV (KMG-IV): sequencing the most valuable type-strain genomes for metagenomic binning, comparative biology and taxonomic classification.</title>
        <authorList>
            <person name="Goeker M."/>
        </authorList>
    </citation>
    <scope>NUCLEOTIDE SEQUENCE [LARGE SCALE GENOMIC DNA]</scope>
    <source>
        <strain evidence="4 5">DSM 10617</strain>
    </source>
</reference>
<protein>
    <recommendedName>
        <fullName evidence="3">Fibronectin type-III domain-containing protein</fullName>
    </recommendedName>
</protein>
<dbReference type="SUPFAM" id="SSF49265">
    <property type="entry name" value="Fibronectin type III"/>
    <property type="match status" value="1"/>
</dbReference>
<dbReference type="PANTHER" id="PTHR46708:SF2">
    <property type="entry name" value="FIBRONECTIN TYPE-III DOMAIN-CONTAINING PROTEIN"/>
    <property type="match status" value="1"/>
</dbReference>
<dbReference type="Proteomes" id="UP000293433">
    <property type="component" value="Unassembled WGS sequence"/>
</dbReference>
<dbReference type="SMART" id="SM00060">
    <property type="entry name" value="FN3"/>
    <property type="match status" value="3"/>
</dbReference>